<dbReference type="PANTHER" id="PTHR11125">
    <property type="entry name" value="SUPPRESSOR OF TY 5"/>
    <property type="match status" value="1"/>
</dbReference>
<dbReference type="Gene3D" id="3.30.70.940">
    <property type="entry name" value="NusG, N-terminal domain"/>
    <property type="match status" value="1"/>
</dbReference>
<feature type="domain" description="Spt5 C-terminal" evidence="15">
    <location>
        <begin position="795"/>
        <end position="923"/>
    </location>
</feature>
<dbReference type="GO" id="GO:0006368">
    <property type="term" value="P:transcription elongation by RNA polymerase II"/>
    <property type="evidence" value="ECO:0007669"/>
    <property type="project" value="TreeGrafter"/>
</dbReference>
<dbReference type="InterPro" id="IPR057934">
    <property type="entry name" value="KOW_Spt5_7"/>
</dbReference>
<evidence type="ECO:0000259" key="13">
    <source>
        <dbReference type="SMART" id="SM00738"/>
    </source>
</evidence>
<name>T1IQH2_STRMM</name>
<evidence type="ECO:0000259" key="14">
    <source>
        <dbReference type="SMART" id="SM00739"/>
    </source>
</evidence>
<dbReference type="CDD" id="cd06082">
    <property type="entry name" value="KOW_Spt5_2"/>
    <property type="match status" value="1"/>
</dbReference>
<dbReference type="GO" id="GO:0032784">
    <property type="term" value="P:regulation of DNA-templated transcription elongation"/>
    <property type="evidence" value="ECO:0007669"/>
    <property type="project" value="InterPro"/>
</dbReference>
<evidence type="ECO:0000256" key="6">
    <source>
        <dbReference type="ARBA" id="ARBA00022737"/>
    </source>
</evidence>
<feature type="compositionally biased region" description="Polar residues" evidence="12">
    <location>
        <begin position="783"/>
        <end position="816"/>
    </location>
</feature>
<proteinExistence type="inferred from homology"/>
<dbReference type="CDD" id="cd09888">
    <property type="entry name" value="NGN_Euk"/>
    <property type="match status" value="1"/>
</dbReference>
<dbReference type="Pfam" id="PF23290">
    <property type="entry name" value="KOW5_SPT5"/>
    <property type="match status" value="1"/>
</dbReference>
<dbReference type="Pfam" id="PF23291">
    <property type="entry name" value="KOW4_SPT5"/>
    <property type="match status" value="1"/>
</dbReference>
<dbReference type="eggNOG" id="KOG1999">
    <property type="taxonomic scope" value="Eukaryota"/>
</dbReference>
<evidence type="ECO:0000256" key="1">
    <source>
        <dbReference type="ARBA" id="ARBA00004123"/>
    </source>
</evidence>
<dbReference type="InterPro" id="IPR041978">
    <property type="entry name" value="KOW_Spt5_5"/>
</dbReference>
<dbReference type="InterPro" id="IPR022581">
    <property type="entry name" value="Spt5_N"/>
</dbReference>
<dbReference type="STRING" id="126957.T1IQH2"/>
<dbReference type="InterPro" id="IPR006645">
    <property type="entry name" value="NGN-like_dom"/>
</dbReference>
<dbReference type="Pfam" id="PF11942">
    <property type="entry name" value="Spt5_N"/>
    <property type="match status" value="1"/>
</dbReference>
<dbReference type="InterPro" id="IPR005100">
    <property type="entry name" value="NGN-domain"/>
</dbReference>
<dbReference type="FunFam" id="2.30.30.30:FF:000016">
    <property type="entry name" value="Transcription elongation factor SPT5"/>
    <property type="match status" value="1"/>
</dbReference>
<keyword evidence="17" id="KW-1185">Reference proteome</keyword>
<dbReference type="PIRSF" id="PIRSF036945">
    <property type="entry name" value="Spt5"/>
    <property type="match status" value="1"/>
</dbReference>
<dbReference type="InterPro" id="IPR005824">
    <property type="entry name" value="KOW"/>
</dbReference>
<dbReference type="InterPro" id="IPR039385">
    <property type="entry name" value="NGN_Euk"/>
</dbReference>
<feature type="domain" description="KOW" evidence="14">
    <location>
        <begin position="1035"/>
        <end position="1062"/>
    </location>
</feature>
<dbReference type="SMART" id="SM01104">
    <property type="entry name" value="CTD"/>
    <property type="match status" value="1"/>
</dbReference>
<dbReference type="Pfam" id="PF23037">
    <property type="entry name" value="KOWx_SPT5"/>
    <property type="match status" value="1"/>
</dbReference>
<dbReference type="PhylomeDB" id="T1IQH2"/>
<feature type="domain" description="KOW" evidence="14">
    <location>
        <begin position="435"/>
        <end position="462"/>
    </location>
</feature>
<reference evidence="16" key="2">
    <citation type="submission" date="2015-02" db="UniProtKB">
        <authorList>
            <consortium name="EnsemblMetazoa"/>
        </authorList>
    </citation>
    <scope>IDENTIFICATION</scope>
</reference>
<evidence type="ECO:0000313" key="16">
    <source>
        <dbReference type="EnsemblMetazoa" id="SMAR003290-PA"/>
    </source>
</evidence>
<evidence type="ECO:0000256" key="8">
    <source>
        <dbReference type="ARBA" id="ARBA00023159"/>
    </source>
</evidence>
<dbReference type="InterPro" id="IPR036735">
    <property type="entry name" value="NGN_dom_sf"/>
</dbReference>
<evidence type="ECO:0000256" key="10">
    <source>
        <dbReference type="ARBA" id="ARBA00023242"/>
    </source>
</evidence>
<feature type="domain" description="KOW" evidence="14">
    <location>
        <begin position="727"/>
        <end position="754"/>
    </location>
</feature>
<feature type="compositionally biased region" description="Polar residues" evidence="12">
    <location>
        <begin position="883"/>
        <end position="922"/>
    </location>
</feature>
<dbReference type="InterPro" id="IPR041973">
    <property type="entry name" value="KOW_Spt5_1"/>
</dbReference>
<keyword evidence="8" id="KW-0010">Activator</keyword>
<dbReference type="InterPro" id="IPR041976">
    <property type="entry name" value="KOW_Spt5_3"/>
</dbReference>
<dbReference type="SMART" id="SM00738">
    <property type="entry name" value="NGN"/>
    <property type="match status" value="1"/>
</dbReference>
<dbReference type="SUPFAM" id="SSF50104">
    <property type="entry name" value="Translation proteins SH3-like domain"/>
    <property type="match status" value="1"/>
</dbReference>
<feature type="domain" description="NusG-like N-terminal" evidence="13">
    <location>
        <begin position="190"/>
        <end position="281"/>
    </location>
</feature>
<dbReference type="InterPro" id="IPR024945">
    <property type="entry name" value="Spt5_C_dom"/>
</dbReference>
<evidence type="ECO:0000313" key="17">
    <source>
        <dbReference type="Proteomes" id="UP000014500"/>
    </source>
</evidence>
<dbReference type="InterPro" id="IPR039659">
    <property type="entry name" value="SPT5"/>
</dbReference>
<dbReference type="Pfam" id="PF23284">
    <property type="entry name" value="KOW2_Spt5"/>
    <property type="match status" value="1"/>
</dbReference>
<dbReference type="OMA" id="YPVGYMN"/>
<keyword evidence="9 11" id="KW-0804">Transcription</keyword>
<dbReference type="FunFam" id="2.30.30.30:FF:000017">
    <property type="entry name" value="Transcription elongation factor SPT5"/>
    <property type="match status" value="1"/>
</dbReference>
<dbReference type="Pfam" id="PF03439">
    <property type="entry name" value="Spt5-NGN"/>
    <property type="match status" value="1"/>
</dbReference>
<dbReference type="Pfam" id="PF23288">
    <property type="entry name" value="KOW6_SPT5"/>
    <property type="match status" value="1"/>
</dbReference>
<feature type="region of interest" description="Disordered" evidence="12">
    <location>
        <begin position="684"/>
        <end position="725"/>
    </location>
</feature>
<dbReference type="FunFam" id="3.30.70.940:FF:000005">
    <property type="entry name" value="Transcription elongation factor SPT5"/>
    <property type="match status" value="1"/>
</dbReference>
<dbReference type="GO" id="GO:0032044">
    <property type="term" value="C:DSIF complex"/>
    <property type="evidence" value="ECO:0007669"/>
    <property type="project" value="TreeGrafter"/>
</dbReference>
<evidence type="ECO:0000259" key="15">
    <source>
        <dbReference type="SMART" id="SM01104"/>
    </source>
</evidence>
<dbReference type="InterPro" id="IPR008991">
    <property type="entry name" value="Translation_prot_SH3-like_sf"/>
</dbReference>
<evidence type="ECO:0000256" key="7">
    <source>
        <dbReference type="ARBA" id="ARBA00023015"/>
    </source>
</evidence>
<evidence type="ECO:0000256" key="5">
    <source>
        <dbReference type="ARBA" id="ARBA00022553"/>
    </source>
</evidence>
<sequence length="1105" mass="121995">MSSNLSDSDADSERSFQDSEGEGGEDTTSYAGRDDEAEEVPDNEVDDPGDEEPEGEDLASHSEEEEEDEDEYDEEEDEDNRPRKRRKPRHGGFIIDEAEVDDEVEDEEDWEDGAEDIIDRQAPNEGVTAREIDNHRRLQMMFNSQKEDEIEDYYRKKYAETSSSERRFGEGDAELSDEISQQMLLPGVKDPNLWMVKCRIGEEKATVTLLMRKMIAYQTTDEPLQIKSAIAVEGVKGYIYVEAFKQTHVKQAIHGVSSLRPGQWSQQMVPIKEMVDVLRVVKEQMVLKPKAWVRLKRGLYKDDVAQVDFVDTAQNQVHLKLMPRIDYTRMRGALRNSTNEQENKKKRKKRPAAKLFDIDAIRKIGGEVTTDGDFLIFEGNRYSRKGFLYKNFAMSAIIGEGVKPTLSELEKFEDHIEGIDLKLPESRGKEDQGHNFSTGDNVEVCDGELIHLQGKIISIDGNKITMLPKHEDLKEPLEFQAHELRKFFKIGDHVKVISGGYEGDTGLIVRADDINVILFSDLTMHELKVLPRDLQICHDMATGVDSLGQFQWGDLIQLDPQTVGVIVQLERENFQVLNMHGKLVRVKHQAVSKKRDARNAVALDSGQNSIQVRDIVKVIDGPHTGRQGEIKHLYRSFAFLHSRMMLENGGVFVCKTRHLLLAGGSRPTSGPLMGSFTPMSPRISSPMHPGTGGGRGGGAGAGGGGGGGRGGGGGFGGPGRGRSRRDQDLIGQTIKITQGHYKGHIGIVKDATESTARVELHSKCQTISVDRSRISVVGGPTKGNLSSYSRTPIYGSQTPSYGVTGSRTPMYGSQTPMHDGSRTPHYGSHTPVHDGSRTPGQSGAWDPSNANTPARSNDYDDYHYDDPSPSPGYNPATPGYQPETPQGPYTPQPSISAMYSSDHSYSPYQATPSPTAYQSSPSPACYVATPSPAGYQPTPSPATYGTPSPISYSPITPGAPSPYNPQTPGAGMEHLSMQEWQTTDIEVKIKDSHDDAGLAGQTGIIRGVSGGMCSVFLVKEDRVVSILSDHLEPVIPQQGNKVKVIFGDDREITGKLLSIDHQEGVVESDQGGEIKMLQLRFLCKMGEKNKFLFFYTVCNDNMDIL</sequence>
<feature type="domain" description="KOW" evidence="14">
    <location>
        <begin position="609"/>
        <end position="636"/>
    </location>
</feature>
<dbReference type="InterPro" id="IPR041980">
    <property type="entry name" value="KOW_Spt5_6_metazoa"/>
</dbReference>
<evidence type="ECO:0000256" key="4">
    <source>
        <dbReference type="ARBA" id="ARBA00022491"/>
    </source>
</evidence>
<dbReference type="HOGENOM" id="CLU_003537_0_0_1"/>
<feature type="compositionally biased region" description="Acidic residues" evidence="12">
    <location>
        <begin position="35"/>
        <end position="79"/>
    </location>
</feature>
<protein>
    <recommendedName>
        <fullName evidence="3 11">Transcription elongation factor SPT5</fullName>
    </recommendedName>
</protein>
<dbReference type="Pfam" id="PF23287">
    <property type="entry name" value="KOW7_SPT5"/>
    <property type="match status" value="1"/>
</dbReference>
<keyword evidence="6" id="KW-0677">Repeat</keyword>
<dbReference type="Gene3D" id="2.30.30.30">
    <property type="match status" value="3"/>
</dbReference>
<accession>T1IQH2</accession>
<dbReference type="CDD" id="cd06081">
    <property type="entry name" value="KOW_Spt5_1"/>
    <property type="match status" value="1"/>
</dbReference>
<comment type="subcellular location">
    <subcellularLocation>
        <location evidence="1 11">Nucleus</location>
    </subcellularLocation>
</comment>
<feature type="compositionally biased region" description="Gly residues" evidence="12">
    <location>
        <begin position="690"/>
        <end position="720"/>
    </location>
</feature>
<comment type="similarity">
    <text evidence="2 11">Belongs to the SPT5 family.</text>
</comment>
<feature type="region of interest" description="Disordered" evidence="12">
    <location>
        <begin position="775"/>
        <end position="923"/>
    </location>
</feature>
<feature type="domain" description="KOW" evidence="14">
    <location>
        <begin position="487"/>
        <end position="514"/>
    </location>
</feature>
<dbReference type="InterPro" id="IPR014722">
    <property type="entry name" value="Rib_uL2_dom2"/>
</dbReference>
<dbReference type="EnsemblMetazoa" id="SMAR003290-RA">
    <property type="protein sequence ID" value="SMAR003290-PA"/>
    <property type="gene ID" value="SMAR003290"/>
</dbReference>
<evidence type="ECO:0000256" key="9">
    <source>
        <dbReference type="ARBA" id="ARBA00023163"/>
    </source>
</evidence>
<keyword evidence="5" id="KW-0597">Phosphoprotein</keyword>
<evidence type="ECO:0000256" key="11">
    <source>
        <dbReference type="PIRNR" id="PIRNR036945"/>
    </source>
</evidence>
<feature type="compositionally biased region" description="Basic and acidic residues" evidence="12">
    <location>
        <begin position="857"/>
        <end position="866"/>
    </location>
</feature>
<dbReference type="AlphaFoldDB" id="T1IQH2"/>
<dbReference type="SMART" id="SM00739">
    <property type="entry name" value="KOW"/>
    <property type="match status" value="6"/>
</dbReference>
<dbReference type="Pfam" id="PF23042">
    <property type="entry name" value="KOW1_SPT5"/>
    <property type="match status" value="1"/>
</dbReference>
<keyword evidence="7" id="KW-0805">Transcription regulation</keyword>
<dbReference type="EMBL" id="AFFK01018323">
    <property type="status" value="NOT_ANNOTATED_CDS"/>
    <property type="molecule type" value="Genomic_DNA"/>
</dbReference>
<dbReference type="CDD" id="cd06086">
    <property type="entry name" value="KOW_Spt5_6"/>
    <property type="match status" value="1"/>
</dbReference>
<evidence type="ECO:0000256" key="2">
    <source>
        <dbReference type="ARBA" id="ARBA00006956"/>
    </source>
</evidence>
<dbReference type="PANTHER" id="PTHR11125:SF7">
    <property type="entry name" value="TRANSCRIPTION ELONGATION FACTOR SPT5"/>
    <property type="match status" value="1"/>
</dbReference>
<feature type="domain" description="KOW" evidence="14">
    <location>
        <begin position="286"/>
        <end position="313"/>
    </location>
</feature>
<evidence type="ECO:0000256" key="3">
    <source>
        <dbReference type="ARBA" id="ARBA00020181"/>
    </source>
</evidence>
<keyword evidence="4" id="KW-0678">Repressor</keyword>
<dbReference type="FunFam" id="2.30.30.30:FF:000013">
    <property type="entry name" value="Transcription elongation factor SPT5"/>
    <property type="match status" value="1"/>
</dbReference>
<dbReference type="GO" id="GO:0003729">
    <property type="term" value="F:mRNA binding"/>
    <property type="evidence" value="ECO:0007669"/>
    <property type="project" value="TreeGrafter"/>
</dbReference>
<dbReference type="CDD" id="cd06083">
    <property type="entry name" value="KOW_Spt5_3"/>
    <property type="match status" value="1"/>
</dbReference>
<feature type="compositionally biased region" description="Acidic residues" evidence="12">
    <location>
        <begin position="96"/>
        <end position="110"/>
    </location>
</feature>
<dbReference type="Proteomes" id="UP000014500">
    <property type="component" value="Unassembled WGS sequence"/>
</dbReference>
<dbReference type="InterPro" id="IPR057936">
    <property type="entry name" value="KOWx_Spt5"/>
</dbReference>
<feature type="region of interest" description="Disordered" evidence="12">
    <location>
        <begin position="1"/>
        <end position="110"/>
    </location>
</feature>
<keyword evidence="10 11" id="KW-0539">Nucleus</keyword>
<dbReference type="GO" id="GO:0006357">
    <property type="term" value="P:regulation of transcription by RNA polymerase II"/>
    <property type="evidence" value="ECO:0007669"/>
    <property type="project" value="InterPro"/>
</dbReference>
<dbReference type="InterPro" id="IPR041977">
    <property type="entry name" value="KOW_Spt5_4"/>
</dbReference>
<dbReference type="CDD" id="cd06085">
    <property type="entry name" value="KOW_Spt5_5"/>
    <property type="match status" value="1"/>
</dbReference>
<organism evidence="16 17">
    <name type="scientific">Strigamia maritima</name>
    <name type="common">European centipede</name>
    <name type="synonym">Geophilus maritimus</name>
    <dbReference type="NCBI Taxonomy" id="126957"/>
    <lineage>
        <taxon>Eukaryota</taxon>
        <taxon>Metazoa</taxon>
        <taxon>Ecdysozoa</taxon>
        <taxon>Arthropoda</taxon>
        <taxon>Myriapoda</taxon>
        <taxon>Chilopoda</taxon>
        <taxon>Pleurostigmophora</taxon>
        <taxon>Geophilomorpha</taxon>
        <taxon>Linotaeniidae</taxon>
        <taxon>Strigamia</taxon>
    </lineage>
</organism>
<dbReference type="InterPro" id="IPR041975">
    <property type="entry name" value="KOW_Spt5_2"/>
</dbReference>
<evidence type="ECO:0000256" key="12">
    <source>
        <dbReference type="SAM" id="MobiDB-lite"/>
    </source>
</evidence>
<dbReference type="InterPro" id="IPR017071">
    <property type="entry name" value="TF_Spt5_eukaryote"/>
</dbReference>
<reference evidence="17" key="1">
    <citation type="submission" date="2011-05" db="EMBL/GenBank/DDBJ databases">
        <authorList>
            <person name="Richards S.R."/>
            <person name="Qu J."/>
            <person name="Jiang H."/>
            <person name="Jhangiani S.N."/>
            <person name="Agravi P."/>
            <person name="Goodspeed R."/>
            <person name="Gross S."/>
            <person name="Mandapat C."/>
            <person name="Jackson L."/>
            <person name="Mathew T."/>
            <person name="Pu L."/>
            <person name="Thornton R."/>
            <person name="Saada N."/>
            <person name="Wilczek-Boney K.B."/>
            <person name="Lee S."/>
            <person name="Kovar C."/>
            <person name="Wu Y."/>
            <person name="Scherer S.E."/>
            <person name="Worley K.C."/>
            <person name="Muzny D.M."/>
            <person name="Gibbs R."/>
        </authorList>
    </citation>
    <scope>NUCLEOTIDE SEQUENCE</scope>
    <source>
        <strain evidence="17">Brora</strain>
    </source>
</reference>
<dbReference type="CDD" id="cd06084">
    <property type="entry name" value="KOW_Spt5_4"/>
    <property type="match status" value="1"/>
</dbReference>